<keyword evidence="3" id="KW-1185">Reference proteome</keyword>
<sequence length="356" mass="39365">GCAEGEITSEGECFVPLPGPETWEGAVLACQDIGMELASILSEQQFIDIREHLNDALDGDYWTGLNDQEVEGCLDASSVICEEVLAQIVKTNQKMTRRISISRNPYVNYLTAGESDALWIGLSQNLLPTSPTDELTWFDGTTYDFTQMQNGADLSGVKCVLDTATPGEWQPVECNELHGFICEKSPTSETVCPGDNMLRLGDTCYTIAEGPITSPRATLKCLEGGAEPVLIHNEYIQYLLHWYVTNNGFQTESFWIGLSDAENEGNHIWYDNSALVYQNWAEGQPDNAGNDDCVKLDWEWDFAWSDARCSETYNYICEFASTPCEHSSDCPELAECSLGQCKCQSGYTGNGLDSCT</sequence>
<dbReference type="Proteomes" id="UP000694865">
    <property type="component" value="Unplaced"/>
</dbReference>
<feature type="domain" description="C-type lectin" evidence="2">
    <location>
        <begin position="200"/>
        <end position="318"/>
    </location>
</feature>
<keyword evidence="1" id="KW-1015">Disulfide bond</keyword>
<evidence type="ECO:0000259" key="2">
    <source>
        <dbReference type="PROSITE" id="PS50041"/>
    </source>
</evidence>
<dbReference type="Gene3D" id="3.10.100.10">
    <property type="entry name" value="Mannose-Binding Protein A, subunit A"/>
    <property type="match status" value="3"/>
</dbReference>
<dbReference type="PANTHER" id="PTHR22803">
    <property type="entry name" value="MANNOSE, PHOSPHOLIPASE, LECTIN RECEPTOR RELATED"/>
    <property type="match status" value="1"/>
</dbReference>
<dbReference type="InterPro" id="IPR016187">
    <property type="entry name" value="CTDL_fold"/>
</dbReference>
<gene>
    <name evidence="4" type="primary">LOC102809571</name>
</gene>
<dbReference type="GeneID" id="102809571"/>
<evidence type="ECO:0000313" key="4">
    <source>
        <dbReference type="RefSeq" id="XP_006820030.1"/>
    </source>
</evidence>
<proteinExistence type="predicted"/>
<dbReference type="InterPro" id="IPR016186">
    <property type="entry name" value="C-type_lectin-like/link_sf"/>
</dbReference>
<feature type="domain" description="C-type lectin" evidence="2">
    <location>
        <begin position="100"/>
        <end position="183"/>
    </location>
</feature>
<evidence type="ECO:0000256" key="1">
    <source>
        <dbReference type="ARBA" id="ARBA00023157"/>
    </source>
</evidence>
<accession>A0ABM0MJ39</accession>
<dbReference type="PROSITE" id="PS00615">
    <property type="entry name" value="C_TYPE_LECTIN_1"/>
    <property type="match status" value="1"/>
</dbReference>
<dbReference type="Pfam" id="PF00059">
    <property type="entry name" value="Lectin_C"/>
    <property type="match status" value="2"/>
</dbReference>
<dbReference type="SUPFAM" id="SSF56436">
    <property type="entry name" value="C-type lectin-like"/>
    <property type="match status" value="2"/>
</dbReference>
<dbReference type="InterPro" id="IPR018378">
    <property type="entry name" value="C-type_lectin_CS"/>
</dbReference>
<dbReference type="RefSeq" id="XP_006820030.1">
    <property type="nucleotide sequence ID" value="XM_006819967.1"/>
</dbReference>
<reference evidence="4" key="1">
    <citation type="submission" date="2025-08" db="UniProtKB">
        <authorList>
            <consortium name="RefSeq"/>
        </authorList>
    </citation>
    <scope>IDENTIFICATION</scope>
    <source>
        <tissue evidence="4">Testes</tissue>
    </source>
</reference>
<feature type="non-terminal residue" evidence="4">
    <location>
        <position position="356"/>
    </location>
</feature>
<dbReference type="CDD" id="cd00037">
    <property type="entry name" value="CLECT"/>
    <property type="match status" value="2"/>
</dbReference>
<protein>
    <submittedName>
        <fullName evidence="4">Macrophage mannose receptor 1-like</fullName>
    </submittedName>
</protein>
<dbReference type="PROSITE" id="PS50041">
    <property type="entry name" value="C_TYPE_LECTIN_2"/>
    <property type="match status" value="2"/>
</dbReference>
<name>A0ABM0MJ39_SACKO</name>
<dbReference type="InterPro" id="IPR001304">
    <property type="entry name" value="C-type_lectin-like"/>
</dbReference>
<organism evidence="3 4">
    <name type="scientific">Saccoglossus kowalevskii</name>
    <name type="common">Acorn worm</name>
    <dbReference type="NCBI Taxonomy" id="10224"/>
    <lineage>
        <taxon>Eukaryota</taxon>
        <taxon>Metazoa</taxon>
        <taxon>Hemichordata</taxon>
        <taxon>Enteropneusta</taxon>
        <taxon>Harrimaniidae</taxon>
        <taxon>Saccoglossus</taxon>
    </lineage>
</organism>
<evidence type="ECO:0000313" key="3">
    <source>
        <dbReference type="Proteomes" id="UP000694865"/>
    </source>
</evidence>
<dbReference type="SMART" id="SM00034">
    <property type="entry name" value="CLECT"/>
    <property type="match status" value="2"/>
</dbReference>
<feature type="non-terminal residue" evidence="4">
    <location>
        <position position="1"/>
    </location>
</feature>
<dbReference type="InterPro" id="IPR050111">
    <property type="entry name" value="C-type_lectin/snaclec_domain"/>
</dbReference>